<gene>
    <name evidence="2" type="ORF">AKAME5_002710900</name>
</gene>
<evidence type="ECO:0000256" key="1">
    <source>
        <dbReference type="SAM" id="MobiDB-lite"/>
    </source>
</evidence>
<keyword evidence="3" id="KW-1185">Reference proteome</keyword>
<evidence type="ECO:0000313" key="2">
    <source>
        <dbReference type="EMBL" id="GLD47035.1"/>
    </source>
</evidence>
<dbReference type="GO" id="GO:0016301">
    <property type="term" value="F:kinase activity"/>
    <property type="evidence" value="ECO:0007669"/>
    <property type="project" value="UniProtKB-KW"/>
</dbReference>
<dbReference type="Proteomes" id="UP001279410">
    <property type="component" value="Unassembled WGS sequence"/>
</dbReference>
<comment type="caution">
    <text evidence="2">The sequence shown here is derived from an EMBL/GenBank/DDBJ whole genome shotgun (WGS) entry which is preliminary data.</text>
</comment>
<protein>
    <submittedName>
        <fullName evidence="2">Homeodomain-interacting protein kinase 2-like isoform X1</fullName>
    </submittedName>
</protein>
<feature type="region of interest" description="Disordered" evidence="1">
    <location>
        <begin position="121"/>
        <end position="143"/>
    </location>
</feature>
<proteinExistence type="predicted"/>
<keyword evidence="2" id="KW-0808">Transferase</keyword>
<keyword evidence="2" id="KW-0418">Kinase</keyword>
<dbReference type="EMBL" id="BRZM01003283">
    <property type="protein sequence ID" value="GLD47035.1"/>
    <property type="molecule type" value="Genomic_DNA"/>
</dbReference>
<name>A0AAD3M3L2_LATJO</name>
<reference evidence="2" key="1">
    <citation type="submission" date="2022-08" db="EMBL/GenBank/DDBJ databases">
        <title>Genome sequencing of akame (Lates japonicus).</title>
        <authorList>
            <person name="Hashiguchi Y."/>
            <person name="Takahashi H."/>
        </authorList>
    </citation>
    <scope>NUCLEOTIDE SEQUENCE</scope>
    <source>
        <strain evidence="2">Kochi</strain>
    </source>
</reference>
<evidence type="ECO:0000313" key="3">
    <source>
        <dbReference type="Proteomes" id="UP001279410"/>
    </source>
</evidence>
<keyword evidence="2" id="KW-0371">Homeobox</keyword>
<feature type="compositionally biased region" description="Acidic residues" evidence="1">
    <location>
        <begin position="127"/>
        <end position="136"/>
    </location>
</feature>
<dbReference type="AlphaFoldDB" id="A0AAD3M3L2"/>
<dbReference type="GO" id="GO:0003677">
    <property type="term" value="F:DNA binding"/>
    <property type="evidence" value="ECO:0007669"/>
    <property type="project" value="UniProtKB-KW"/>
</dbReference>
<keyword evidence="2" id="KW-0238">DNA-binding</keyword>
<organism evidence="2 3">
    <name type="scientific">Lates japonicus</name>
    <name type="common">Japanese lates</name>
    <dbReference type="NCBI Taxonomy" id="270547"/>
    <lineage>
        <taxon>Eukaryota</taxon>
        <taxon>Metazoa</taxon>
        <taxon>Chordata</taxon>
        <taxon>Craniata</taxon>
        <taxon>Vertebrata</taxon>
        <taxon>Euteleostomi</taxon>
        <taxon>Actinopterygii</taxon>
        <taxon>Neopterygii</taxon>
        <taxon>Teleostei</taxon>
        <taxon>Neoteleostei</taxon>
        <taxon>Acanthomorphata</taxon>
        <taxon>Carangaria</taxon>
        <taxon>Carangaria incertae sedis</taxon>
        <taxon>Centropomidae</taxon>
        <taxon>Lates</taxon>
    </lineage>
</organism>
<accession>A0AAD3M3L2</accession>
<sequence>MLVDRAEQPLRVKPTPLGLSLHLKAQTGHLHFKQHSTEIILDFLFEAMDMWSLGVVMAFFGPGDVLSLGSLEHDAASHHRFLFSWKIYNCYIRTVRVGWGPVVKNPLPLYLRVVNMSRRTQSSLDSTSDDTEPEEEKETRMRTRKRRSSFQRFLTWMRTTFCSCIDVNEEE</sequence>